<dbReference type="GO" id="GO:0008270">
    <property type="term" value="F:zinc ion binding"/>
    <property type="evidence" value="ECO:0007669"/>
    <property type="project" value="UniProtKB-KW"/>
</dbReference>
<keyword evidence="8" id="KW-1185">Reference proteome</keyword>
<comment type="caution">
    <text evidence="6">The sequence shown here is derived from an EMBL/GenBank/DDBJ whole genome shotgun (WGS) entry which is preliminary data.</text>
</comment>
<dbReference type="SMART" id="SM00355">
    <property type="entry name" value="ZnF_C2H2"/>
    <property type="match status" value="2"/>
</dbReference>
<dbReference type="EMBL" id="PITJ01000598">
    <property type="protein sequence ID" value="TBU01924.1"/>
    <property type="molecule type" value="Genomic_DNA"/>
</dbReference>
<evidence type="ECO:0000313" key="9">
    <source>
        <dbReference type="Proteomes" id="UP000292362"/>
    </source>
</evidence>
<dbReference type="InterPro" id="IPR036236">
    <property type="entry name" value="Znf_C2H2_sf"/>
</dbReference>
<evidence type="ECO:0000313" key="6">
    <source>
        <dbReference type="EMBL" id="TBU01924.1"/>
    </source>
</evidence>
<evidence type="ECO:0000313" key="7">
    <source>
        <dbReference type="EMBL" id="TBU10994.1"/>
    </source>
</evidence>
<dbReference type="InterPro" id="IPR051580">
    <property type="entry name" value="ZnF-Chromatin_assoc"/>
</dbReference>
<organism evidence="6 9">
    <name type="scientific">Hamiltosporidium tvaerminnensis</name>
    <dbReference type="NCBI Taxonomy" id="1176355"/>
    <lineage>
        <taxon>Eukaryota</taxon>
        <taxon>Fungi</taxon>
        <taxon>Fungi incertae sedis</taxon>
        <taxon>Microsporidia</taxon>
        <taxon>Dubosqiidae</taxon>
        <taxon>Hamiltosporidium</taxon>
    </lineage>
</organism>
<dbReference type="OrthoDB" id="3269380at2759"/>
<keyword evidence="3" id="KW-0863">Zinc-finger</keyword>
<evidence type="ECO:0000256" key="3">
    <source>
        <dbReference type="ARBA" id="ARBA00022771"/>
    </source>
</evidence>
<dbReference type="PANTHER" id="PTHR23057:SF0">
    <property type="entry name" value="JUXTAPOSED WITH ANOTHER ZINC FINGER PROTEIN 1"/>
    <property type="match status" value="1"/>
</dbReference>
<protein>
    <recommendedName>
        <fullName evidence="5">C2H2-type domain-containing protein</fullName>
    </recommendedName>
</protein>
<dbReference type="Proteomes" id="UP000292362">
    <property type="component" value="Unassembled WGS sequence"/>
</dbReference>
<feature type="domain" description="C2H2-type" evidence="5">
    <location>
        <begin position="154"/>
        <end position="177"/>
    </location>
</feature>
<name>A0A4Q9L3A9_9MICR</name>
<evidence type="ECO:0000313" key="8">
    <source>
        <dbReference type="Proteomes" id="UP000292282"/>
    </source>
</evidence>
<accession>A0A4Q9L3A9</accession>
<sequence>MKLYNINECLENNQENIQNRRKMYWKTKEALRRADRTKIDLKNIEMIELLLNIEKNVYFKEERQLETYPEFMQRCKSNFLKDFICCNNIFTDFDTYVMHVQKYHQTEIEAENQSSINNYENFQLLNYDFSNFQIPELNLLNEKPYFGIKKPYPCKVKGCYKSYKNPNGLKYHMIHHHSDILKDQKENYS</sequence>
<evidence type="ECO:0000256" key="1">
    <source>
        <dbReference type="ARBA" id="ARBA00022723"/>
    </source>
</evidence>
<dbReference type="PANTHER" id="PTHR23057">
    <property type="entry name" value="JUXTAPOSED WITH ANOTHER ZINC FINGER PROTEIN 1"/>
    <property type="match status" value="1"/>
</dbReference>
<dbReference type="EMBL" id="PITK01001442">
    <property type="protein sequence ID" value="TBU10994.1"/>
    <property type="molecule type" value="Genomic_DNA"/>
</dbReference>
<dbReference type="AlphaFoldDB" id="A0A4Q9L3A9"/>
<evidence type="ECO:0000256" key="4">
    <source>
        <dbReference type="ARBA" id="ARBA00022833"/>
    </source>
</evidence>
<dbReference type="VEuPathDB" id="MicrosporidiaDB:CWI37_0598p0020"/>
<gene>
    <name evidence="6" type="ORF">CWI37_0598p0020</name>
    <name evidence="7" type="ORF">CWI38_1442p0010</name>
</gene>
<keyword evidence="1" id="KW-0479">Metal-binding</keyword>
<keyword evidence="4" id="KW-0862">Zinc</keyword>
<dbReference type="SUPFAM" id="SSF57667">
    <property type="entry name" value="beta-beta-alpha zinc fingers"/>
    <property type="match status" value="1"/>
</dbReference>
<evidence type="ECO:0000256" key="2">
    <source>
        <dbReference type="ARBA" id="ARBA00022737"/>
    </source>
</evidence>
<reference evidence="8 9" key="1">
    <citation type="submission" date="2017-12" db="EMBL/GenBank/DDBJ databases">
        <authorList>
            <person name="Pombert J.-F."/>
            <person name="Haag K.L."/>
            <person name="Ebert D."/>
        </authorList>
    </citation>
    <scope>NUCLEOTIDE SEQUENCE [LARGE SCALE GENOMIC DNA]</scope>
    <source>
        <strain evidence="6">FI-OER-3-3</strain>
        <strain evidence="7">IL-G-3</strain>
    </source>
</reference>
<evidence type="ECO:0000259" key="5">
    <source>
        <dbReference type="PROSITE" id="PS00028"/>
    </source>
</evidence>
<dbReference type="Proteomes" id="UP000292282">
    <property type="component" value="Unassembled WGS sequence"/>
</dbReference>
<dbReference type="Gene3D" id="3.30.160.60">
    <property type="entry name" value="Classic Zinc Finger"/>
    <property type="match status" value="1"/>
</dbReference>
<dbReference type="PROSITE" id="PS00028">
    <property type="entry name" value="ZINC_FINGER_C2H2_1"/>
    <property type="match status" value="1"/>
</dbReference>
<dbReference type="GO" id="GO:0005634">
    <property type="term" value="C:nucleus"/>
    <property type="evidence" value="ECO:0007669"/>
    <property type="project" value="TreeGrafter"/>
</dbReference>
<proteinExistence type="predicted"/>
<dbReference type="InterPro" id="IPR013087">
    <property type="entry name" value="Znf_C2H2_type"/>
</dbReference>
<keyword evidence="2" id="KW-0677">Repeat</keyword>
<dbReference type="VEuPathDB" id="MicrosporidiaDB:CWI38_1442p0010"/>